<dbReference type="CDD" id="cd00293">
    <property type="entry name" value="USP-like"/>
    <property type="match status" value="2"/>
</dbReference>
<feature type="domain" description="UspA" evidence="2">
    <location>
        <begin position="151"/>
        <end position="288"/>
    </location>
</feature>
<comment type="caution">
    <text evidence="3">The sequence shown here is derived from an EMBL/GenBank/DDBJ whole genome shotgun (WGS) entry which is preliminary data.</text>
</comment>
<organism evidence="3 4">
    <name type="scientific">Enhygromyxa salina</name>
    <dbReference type="NCBI Taxonomy" id="215803"/>
    <lineage>
        <taxon>Bacteria</taxon>
        <taxon>Pseudomonadati</taxon>
        <taxon>Myxococcota</taxon>
        <taxon>Polyangia</taxon>
        <taxon>Nannocystales</taxon>
        <taxon>Nannocystaceae</taxon>
        <taxon>Enhygromyxa</taxon>
    </lineage>
</organism>
<sequence length="293" mass="31326">MPSNTTWTLGLDLREGAEGPLVFAVWLSNQIQADLVPIHVIEPDQRRLLASADKHEEAVALAEDALARTLERVGADTALENVRLVEVGSPEDVLAGAATDSEGLIIGRLAPRGKDRLLRLGGVARRLLRRLPAPTIVVPPDTRAQNIGKGPIVLAADAHEDSIGAARFALRMAELLGRELILAHVVPMPYGWSIGYLPPTSVRQVRADLRAGGERTLERWASQHGITGLRGVVTEGIVPDELGRLAKAEDALMVVTGSRKLNAIERLFVTSVGSELSASAPCPVAVVPPDYMS</sequence>
<proteinExistence type="inferred from homology"/>
<gene>
    <name evidence="3" type="ORF">DB30_00653</name>
</gene>
<dbReference type="SUPFAM" id="SSF52402">
    <property type="entry name" value="Adenine nucleotide alpha hydrolases-like"/>
    <property type="match status" value="2"/>
</dbReference>
<accession>A0A0C2A4Q3</accession>
<dbReference type="RefSeq" id="WP_052546994.1">
    <property type="nucleotide sequence ID" value="NZ_JMCC02000011.1"/>
</dbReference>
<feature type="domain" description="UspA" evidence="2">
    <location>
        <begin position="10"/>
        <end position="139"/>
    </location>
</feature>
<evidence type="ECO:0000256" key="1">
    <source>
        <dbReference type="ARBA" id="ARBA00008791"/>
    </source>
</evidence>
<dbReference type="PANTHER" id="PTHR46268">
    <property type="entry name" value="STRESS RESPONSE PROTEIN NHAX"/>
    <property type="match status" value="1"/>
</dbReference>
<dbReference type="Pfam" id="PF00582">
    <property type="entry name" value="Usp"/>
    <property type="match status" value="2"/>
</dbReference>
<name>A0A0C2A4Q3_9BACT</name>
<dbReference type="EMBL" id="JMCC02000011">
    <property type="protein sequence ID" value="KIG18368.1"/>
    <property type="molecule type" value="Genomic_DNA"/>
</dbReference>
<dbReference type="InterPro" id="IPR006016">
    <property type="entry name" value="UspA"/>
</dbReference>
<dbReference type="AlphaFoldDB" id="A0A0C2A4Q3"/>
<dbReference type="PANTHER" id="PTHR46268:SF6">
    <property type="entry name" value="UNIVERSAL STRESS PROTEIN UP12"/>
    <property type="match status" value="1"/>
</dbReference>
<evidence type="ECO:0000313" key="4">
    <source>
        <dbReference type="Proteomes" id="UP000031599"/>
    </source>
</evidence>
<reference evidence="3 4" key="1">
    <citation type="submission" date="2014-12" db="EMBL/GenBank/DDBJ databases">
        <title>Genome assembly of Enhygromyxa salina DSM 15201.</title>
        <authorList>
            <person name="Sharma G."/>
            <person name="Subramanian S."/>
        </authorList>
    </citation>
    <scope>NUCLEOTIDE SEQUENCE [LARGE SCALE GENOMIC DNA]</scope>
    <source>
        <strain evidence="3 4">DSM 15201</strain>
    </source>
</reference>
<evidence type="ECO:0000259" key="2">
    <source>
        <dbReference type="Pfam" id="PF00582"/>
    </source>
</evidence>
<protein>
    <submittedName>
        <fullName evidence="3">Universal stress protein family protein</fullName>
    </submittedName>
</protein>
<evidence type="ECO:0000313" key="3">
    <source>
        <dbReference type="EMBL" id="KIG18368.1"/>
    </source>
</evidence>
<dbReference type="Proteomes" id="UP000031599">
    <property type="component" value="Unassembled WGS sequence"/>
</dbReference>
<comment type="similarity">
    <text evidence="1">Belongs to the universal stress protein A family.</text>
</comment>
<dbReference type="Gene3D" id="3.40.50.12370">
    <property type="match status" value="1"/>
</dbReference>